<proteinExistence type="predicted"/>
<sequence length="75" mass="8292">MSVYHTNYVFGPDRTLSNINQRTLKDRCSSGKSISISSSLPHQSTLSYLMVLQLSMPHSFFQPLSGQGESTLAGR</sequence>
<keyword evidence="2" id="KW-1185">Reference proteome</keyword>
<evidence type="ECO:0000313" key="2">
    <source>
        <dbReference type="Proteomes" id="UP001046870"/>
    </source>
</evidence>
<name>A0A9D3TAG6_MEGAT</name>
<organism evidence="1 2">
    <name type="scientific">Megalops atlanticus</name>
    <name type="common">Tarpon</name>
    <name type="synonym">Clupea gigantea</name>
    <dbReference type="NCBI Taxonomy" id="7932"/>
    <lineage>
        <taxon>Eukaryota</taxon>
        <taxon>Metazoa</taxon>
        <taxon>Chordata</taxon>
        <taxon>Craniata</taxon>
        <taxon>Vertebrata</taxon>
        <taxon>Euteleostomi</taxon>
        <taxon>Actinopterygii</taxon>
        <taxon>Neopterygii</taxon>
        <taxon>Teleostei</taxon>
        <taxon>Elopiformes</taxon>
        <taxon>Megalopidae</taxon>
        <taxon>Megalops</taxon>
    </lineage>
</organism>
<dbReference type="Proteomes" id="UP001046870">
    <property type="component" value="Chromosome 7"/>
</dbReference>
<comment type="caution">
    <text evidence="1">The sequence shown here is derived from an EMBL/GenBank/DDBJ whole genome shotgun (WGS) entry which is preliminary data.</text>
</comment>
<dbReference type="EMBL" id="JAFDVH010000007">
    <property type="protein sequence ID" value="KAG7473841.1"/>
    <property type="molecule type" value="Genomic_DNA"/>
</dbReference>
<protein>
    <submittedName>
        <fullName evidence="1">Uncharacterized protein</fullName>
    </submittedName>
</protein>
<accession>A0A9D3TAG6</accession>
<reference evidence="1" key="1">
    <citation type="submission" date="2021-01" db="EMBL/GenBank/DDBJ databases">
        <authorList>
            <person name="Zahm M."/>
            <person name="Roques C."/>
            <person name="Cabau C."/>
            <person name="Klopp C."/>
            <person name="Donnadieu C."/>
            <person name="Jouanno E."/>
            <person name="Lampietro C."/>
            <person name="Louis A."/>
            <person name="Herpin A."/>
            <person name="Echchiki A."/>
            <person name="Berthelot C."/>
            <person name="Parey E."/>
            <person name="Roest-Crollius H."/>
            <person name="Braasch I."/>
            <person name="Postlethwait J."/>
            <person name="Bobe J."/>
            <person name="Montfort J."/>
            <person name="Bouchez O."/>
            <person name="Begum T."/>
            <person name="Mejri S."/>
            <person name="Adams A."/>
            <person name="Chen W.-J."/>
            <person name="Guiguen Y."/>
        </authorList>
    </citation>
    <scope>NUCLEOTIDE SEQUENCE</scope>
    <source>
        <strain evidence="1">YG-15Mar2019-1</strain>
        <tissue evidence="1">Brain</tissue>
    </source>
</reference>
<dbReference type="AlphaFoldDB" id="A0A9D3TAG6"/>
<gene>
    <name evidence="1" type="ORF">MATL_G00100260</name>
</gene>
<evidence type="ECO:0000313" key="1">
    <source>
        <dbReference type="EMBL" id="KAG7473841.1"/>
    </source>
</evidence>